<keyword evidence="3" id="KW-0408">Iron</keyword>
<protein>
    <submittedName>
        <fullName evidence="6">CDGSH iron-sulfur domain-containing protein</fullName>
    </submittedName>
</protein>
<evidence type="ECO:0000256" key="1">
    <source>
        <dbReference type="ARBA" id="ARBA00022714"/>
    </source>
</evidence>
<keyword evidence="7" id="KW-1185">Reference proteome</keyword>
<evidence type="ECO:0000259" key="5">
    <source>
        <dbReference type="SMART" id="SM00704"/>
    </source>
</evidence>
<keyword evidence="1" id="KW-0001">2Fe-2S</keyword>
<dbReference type="GO" id="GO:0046872">
    <property type="term" value="F:metal ion binding"/>
    <property type="evidence" value="ECO:0007669"/>
    <property type="project" value="UniProtKB-KW"/>
</dbReference>
<accession>A0A2S6A9R4</accession>
<dbReference type="InterPro" id="IPR042216">
    <property type="entry name" value="MitoNEET_CISD"/>
</dbReference>
<evidence type="ECO:0000313" key="7">
    <source>
        <dbReference type="Proteomes" id="UP000238356"/>
    </source>
</evidence>
<name>A0A2S6A9R4_9NOCA</name>
<dbReference type="AlphaFoldDB" id="A0A2S6A9R4"/>
<proteinExistence type="predicted"/>
<organism evidence="6 7">
    <name type="scientific">Nocardia nova</name>
    <dbReference type="NCBI Taxonomy" id="37330"/>
    <lineage>
        <taxon>Bacteria</taxon>
        <taxon>Bacillati</taxon>
        <taxon>Actinomycetota</taxon>
        <taxon>Actinomycetes</taxon>
        <taxon>Mycobacteriales</taxon>
        <taxon>Nocardiaceae</taxon>
        <taxon>Nocardia</taxon>
    </lineage>
</organism>
<reference evidence="6 7" key="1">
    <citation type="submission" date="2018-02" db="EMBL/GenBank/DDBJ databases">
        <title>8 Nocardia nova and 1 Nocardia cyriacigeorgica strain used for evolution to TMP-SMX.</title>
        <authorList>
            <person name="Mehta H."/>
            <person name="Weng J."/>
            <person name="Shamoo Y."/>
        </authorList>
    </citation>
    <scope>NUCLEOTIDE SEQUENCE [LARGE SCALE GENOMIC DNA]</scope>
    <source>
        <strain evidence="6 7">BAA2227</strain>
    </source>
</reference>
<evidence type="ECO:0000256" key="4">
    <source>
        <dbReference type="ARBA" id="ARBA00023014"/>
    </source>
</evidence>
<gene>
    <name evidence="6" type="ORF">C5F51_11240</name>
</gene>
<dbReference type="EMBL" id="PSZD01000005">
    <property type="protein sequence ID" value="PPJ30003.1"/>
    <property type="molecule type" value="Genomic_DNA"/>
</dbReference>
<keyword evidence="2" id="KW-0479">Metal-binding</keyword>
<evidence type="ECO:0000256" key="2">
    <source>
        <dbReference type="ARBA" id="ARBA00022723"/>
    </source>
</evidence>
<comment type="caution">
    <text evidence="6">The sequence shown here is derived from an EMBL/GenBank/DDBJ whole genome shotgun (WGS) entry which is preliminary data.</text>
</comment>
<dbReference type="Pfam" id="PF09360">
    <property type="entry name" value="zf-CDGSH"/>
    <property type="match status" value="1"/>
</dbReference>
<evidence type="ECO:0000256" key="3">
    <source>
        <dbReference type="ARBA" id="ARBA00023004"/>
    </source>
</evidence>
<evidence type="ECO:0000313" key="6">
    <source>
        <dbReference type="EMBL" id="PPJ30003.1"/>
    </source>
</evidence>
<feature type="domain" description="Iron-binding zinc finger CDGSH type" evidence="5">
    <location>
        <begin position="29"/>
        <end position="73"/>
    </location>
</feature>
<dbReference type="GO" id="GO:0005737">
    <property type="term" value="C:cytoplasm"/>
    <property type="evidence" value="ECO:0007669"/>
    <property type="project" value="UniProtKB-ARBA"/>
</dbReference>
<keyword evidence="4" id="KW-0411">Iron-sulfur</keyword>
<dbReference type="SMART" id="SM00704">
    <property type="entry name" value="ZnF_CDGSH"/>
    <property type="match status" value="1"/>
</dbReference>
<dbReference type="Gene3D" id="3.40.5.90">
    <property type="entry name" value="CDGSH iron-sulfur domain, mitoNEET-type"/>
    <property type="match status" value="1"/>
</dbReference>
<dbReference type="Proteomes" id="UP000238356">
    <property type="component" value="Unassembled WGS sequence"/>
</dbReference>
<dbReference type="GO" id="GO:0051537">
    <property type="term" value="F:2 iron, 2 sulfur cluster binding"/>
    <property type="evidence" value="ECO:0007669"/>
    <property type="project" value="UniProtKB-KW"/>
</dbReference>
<dbReference type="InterPro" id="IPR018967">
    <property type="entry name" value="FeS-contain_CDGSH-typ"/>
</dbReference>
<sequence length="76" mass="8542">MPIENDEPTPGPARRTRVTLTKDGPVLVEGPVELVTDDGRVVRCDRFVVAVCTCRRSGIYPLCDTTHRRHRRKRGG</sequence>
<dbReference type="RefSeq" id="WP_063017455.1">
    <property type="nucleotide sequence ID" value="NZ_PSYZ01000005.1"/>
</dbReference>